<dbReference type="NCBIfam" id="TIGR01484">
    <property type="entry name" value="HAD-SF-IIB"/>
    <property type="match status" value="1"/>
</dbReference>
<dbReference type="InterPro" id="IPR003337">
    <property type="entry name" value="Trehalose_PPase"/>
</dbReference>
<comment type="function">
    <text evidence="3">Removes the phosphate from trehalose 6-phosphate to produce free trehalose.</text>
</comment>
<comment type="pathway">
    <text evidence="3">Glycan biosynthesis; trehalose biosynthesis.</text>
</comment>
<dbReference type="SUPFAM" id="SSF56784">
    <property type="entry name" value="HAD-like"/>
    <property type="match status" value="1"/>
</dbReference>
<keyword evidence="3" id="KW-0460">Magnesium</keyword>
<dbReference type="GO" id="GO:0003825">
    <property type="term" value="F:alpha,alpha-trehalose-phosphate synthase (UDP-forming) activity"/>
    <property type="evidence" value="ECO:0007669"/>
    <property type="project" value="TreeGrafter"/>
</dbReference>
<proteinExistence type="inferred from homology"/>
<evidence type="ECO:0000313" key="5">
    <source>
        <dbReference type="Proteomes" id="UP000315971"/>
    </source>
</evidence>
<dbReference type="Gene3D" id="3.40.50.1000">
    <property type="entry name" value="HAD superfamily/HAD-like"/>
    <property type="match status" value="1"/>
</dbReference>
<name>A0A521CEK5_9SPHI</name>
<keyword evidence="5" id="KW-1185">Reference proteome</keyword>
<dbReference type="InterPro" id="IPR006379">
    <property type="entry name" value="HAD-SF_hydro_IIB"/>
</dbReference>
<comment type="similarity">
    <text evidence="3">Belongs to the trehalose phosphatase family.</text>
</comment>
<dbReference type="Gene3D" id="3.30.70.1020">
    <property type="entry name" value="Trehalose-6-phosphate phosphatase related protein, domain 2"/>
    <property type="match status" value="1"/>
</dbReference>
<dbReference type="CDD" id="cd01627">
    <property type="entry name" value="HAD_TPP"/>
    <property type="match status" value="1"/>
</dbReference>
<dbReference type="InterPro" id="IPR023214">
    <property type="entry name" value="HAD_sf"/>
</dbReference>
<dbReference type="EMBL" id="FXSZ01000004">
    <property type="protein sequence ID" value="SMO57859.1"/>
    <property type="molecule type" value="Genomic_DNA"/>
</dbReference>
<keyword evidence="3" id="KW-0479">Metal-binding</keyword>
<dbReference type="RefSeq" id="WP_142602883.1">
    <property type="nucleotide sequence ID" value="NZ_FXSZ01000004.1"/>
</dbReference>
<dbReference type="PANTHER" id="PTHR10788:SF106">
    <property type="entry name" value="BCDNA.GH08860"/>
    <property type="match status" value="1"/>
</dbReference>
<evidence type="ECO:0000256" key="1">
    <source>
        <dbReference type="ARBA" id="ARBA00006330"/>
    </source>
</evidence>
<dbReference type="AlphaFoldDB" id="A0A521CEK5"/>
<organism evidence="4 5">
    <name type="scientific">Solitalea koreensis</name>
    <dbReference type="NCBI Taxonomy" id="543615"/>
    <lineage>
        <taxon>Bacteria</taxon>
        <taxon>Pseudomonadati</taxon>
        <taxon>Bacteroidota</taxon>
        <taxon>Sphingobacteriia</taxon>
        <taxon>Sphingobacteriales</taxon>
        <taxon>Sphingobacteriaceae</taxon>
        <taxon>Solitalea</taxon>
    </lineage>
</organism>
<accession>A0A521CEK5</accession>
<dbReference type="UniPathway" id="UPA00299"/>
<dbReference type="PANTHER" id="PTHR10788">
    <property type="entry name" value="TREHALOSE-6-PHOSPHATE SYNTHASE"/>
    <property type="match status" value="1"/>
</dbReference>
<dbReference type="GO" id="GO:0004805">
    <property type="term" value="F:trehalose-phosphatase activity"/>
    <property type="evidence" value="ECO:0007669"/>
    <property type="project" value="UniProtKB-EC"/>
</dbReference>
<dbReference type="GO" id="GO:0005992">
    <property type="term" value="P:trehalose biosynthetic process"/>
    <property type="evidence" value="ECO:0007669"/>
    <property type="project" value="UniProtKB-UniPathway"/>
</dbReference>
<comment type="catalytic activity">
    <reaction evidence="3">
        <text>alpha,alpha-trehalose 6-phosphate + H2O = alpha,alpha-trehalose + phosphate</text>
        <dbReference type="Rhea" id="RHEA:23420"/>
        <dbReference type="ChEBI" id="CHEBI:15377"/>
        <dbReference type="ChEBI" id="CHEBI:16551"/>
        <dbReference type="ChEBI" id="CHEBI:43474"/>
        <dbReference type="ChEBI" id="CHEBI:58429"/>
        <dbReference type="EC" id="3.1.3.12"/>
    </reaction>
</comment>
<dbReference type="InterPro" id="IPR036412">
    <property type="entry name" value="HAD-like_sf"/>
</dbReference>
<dbReference type="EC" id="3.1.3.12" evidence="3"/>
<comment type="similarity">
    <text evidence="1">In the C-terminal section; belongs to the trehalose phosphatase family.</text>
</comment>
<sequence length="244" mass="27694">MIEQLQHYKNASKRLVLLDYDGTLVNLSSLPSQANPTQQTIKVLKQLTEKVQTKTIVITGRSHIDIEHFIGHLPIDIIAEHGAMAKDHTGWKKRINDSLWKSEVAPVMDSITAICPKSFVEQKSFSLAWHYRNADEETGYLYSRKLIDKLEGIVQLNNLKIIDGNKVVEIISKETSKGIATKDLVEQGNYDWIICIGDDKTDEDMFECLLSHKNALTIKVGEGNILAKYRMKSVEEVLLFLEQL</sequence>
<gene>
    <name evidence="4" type="ORF">SAMN06265350_1048</name>
</gene>
<dbReference type="OrthoDB" id="9761633at2"/>
<comment type="cofactor">
    <cofactor evidence="3">
        <name>Mg(2+)</name>
        <dbReference type="ChEBI" id="CHEBI:18420"/>
    </cofactor>
</comment>
<protein>
    <recommendedName>
        <fullName evidence="3">Trehalose 6-phosphate phosphatase</fullName>
        <ecNumber evidence="3">3.1.3.12</ecNumber>
    </recommendedName>
</protein>
<dbReference type="NCBIfam" id="TIGR00685">
    <property type="entry name" value="T6PP"/>
    <property type="match status" value="1"/>
</dbReference>
<evidence type="ECO:0000256" key="2">
    <source>
        <dbReference type="ARBA" id="ARBA00008799"/>
    </source>
</evidence>
<dbReference type="Proteomes" id="UP000315971">
    <property type="component" value="Unassembled WGS sequence"/>
</dbReference>
<keyword evidence="3" id="KW-0378">Hydrolase</keyword>
<comment type="similarity">
    <text evidence="2">Belongs to the glycosyltransferase 20 family.</text>
</comment>
<reference evidence="4 5" key="1">
    <citation type="submission" date="2017-05" db="EMBL/GenBank/DDBJ databases">
        <authorList>
            <person name="Varghese N."/>
            <person name="Submissions S."/>
        </authorList>
    </citation>
    <scope>NUCLEOTIDE SEQUENCE [LARGE SCALE GENOMIC DNA]</scope>
    <source>
        <strain evidence="4 5">DSM 21342</strain>
    </source>
</reference>
<evidence type="ECO:0000256" key="3">
    <source>
        <dbReference type="RuleBase" id="RU361117"/>
    </source>
</evidence>
<evidence type="ECO:0000313" key="4">
    <source>
        <dbReference type="EMBL" id="SMO57859.1"/>
    </source>
</evidence>
<dbReference type="InterPro" id="IPR001830">
    <property type="entry name" value="Glyco_trans_20"/>
</dbReference>
<dbReference type="Pfam" id="PF02358">
    <property type="entry name" value="Trehalose_PPase"/>
    <property type="match status" value="1"/>
</dbReference>
<dbReference type="GO" id="GO:0046872">
    <property type="term" value="F:metal ion binding"/>
    <property type="evidence" value="ECO:0007669"/>
    <property type="project" value="UniProtKB-KW"/>
</dbReference>